<feature type="domain" description="GAF" evidence="1">
    <location>
        <begin position="25"/>
        <end position="167"/>
    </location>
</feature>
<dbReference type="RefSeq" id="WP_390261339.1">
    <property type="nucleotide sequence ID" value="NZ_JBHUGH010000008.1"/>
</dbReference>
<dbReference type="SMART" id="SM00065">
    <property type="entry name" value="GAF"/>
    <property type="match status" value="1"/>
</dbReference>
<comment type="caution">
    <text evidence="2">The sequence shown here is derived from an EMBL/GenBank/DDBJ whole genome shotgun (WGS) entry which is preliminary data.</text>
</comment>
<dbReference type="PANTHER" id="PTHR43102">
    <property type="entry name" value="SLR1143 PROTEIN"/>
    <property type="match status" value="1"/>
</dbReference>
<organism evidence="2 3">
    <name type="scientific">Halodurantibacterium flavum</name>
    <dbReference type="NCBI Taxonomy" id="1382802"/>
    <lineage>
        <taxon>Bacteria</taxon>
        <taxon>Pseudomonadati</taxon>
        <taxon>Pseudomonadota</taxon>
        <taxon>Alphaproteobacteria</taxon>
        <taxon>Rhodobacterales</taxon>
        <taxon>Paracoccaceae</taxon>
        <taxon>Halodurantibacterium</taxon>
    </lineage>
</organism>
<proteinExistence type="predicted"/>
<protein>
    <submittedName>
        <fullName evidence="2">GAF domain-containing protein</fullName>
    </submittedName>
</protein>
<evidence type="ECO:0000313" key="3">
    <source>
        <dbReference type="Proteomes" id="UP001597353"/>
    </source>
</evidence>
<evidence type="ECO:0000313" key="2">
    <source>
        <dbReference type="EMBL" id="MFD1912649.1"/>
    </source>
</evidence>
<evidence type="ECO:0000259" key="1">
    <source>
        <dbReference type="SMART" id="SM00065"/>
    </source>
</evidence>
<dbReference type="EMBL" id="JBHUGH010000008">
    <property type="protein sequence ID" value="MFD1912649.1"/>
    <property type="molecule type" value="Genomic_DNA"/>
</dbReference>
<dbReference type="InterPro" id="IPR029016">
    <property type="entry name" value="GAF-like_dom_sf"/>
</dbReference>
<dbReference type="Pfam" id="PF01590">
    <property type="entry name" value="GAF"/>
    <property type="match status" value="1"/>
</dbReference>
<accession>A0ABW4S764</accession>
<sequence length="169" mass="18735">MDYPLGPEETERLRALLEMNLLNRDRDSELDAICEEARRNFDVPIALVTLLDASWQAFLGRSGMEDAGCDRSLAFCNHTILADDVFVVTDAREDPRFASNPLVTGAPFIRFYAGAPLIYLEGIRLGALCLLDHRPHDFTLGERAELVMLAETAVSVLVAKAFPDRPALS</sequence>
<dbReference type="Proteomes" id="UP001597353">
    <property type="component" value="Unassembled WGS sequence"/>
</dbReference>
<dbReference type="SUPFAM" id="SSF55781">
    <property type="entry name" value="GAF domain-like"/>
    <property type="match status" value="1"/>
</dbReference>
<dbReference type="InterPro" id="IPR003018">
    <property type="entry name" value="GAF"/>
</dbReference>
<dbReference type="PANTHER" id="PTHR43102:SF2">
    <property type="entry name" value="GAF DOMAIN-CONTAINING PROTEIN"/>
    <property type="match status" value="1"/>
</dbReference>
<keyword evidence="3" id="KW-1185">Reference proteome</keyword>
<reference evidence="3" key="1">
    <citation type="journal article" date="2019" name="Int. J. Syst. Evol. Microbiol.">
        <title>The Global Catalogue of Microorganisms (GCM) 10K type strain sequencing project: providing services to taxonomists for standard genome sequencing and annotation.</title>
        <authorList>
            <consortium name="The Broad Institute Genomics Platform"/>
            <consortium name="The Broad Institute Genome Sequencing Center for Infectious Disease"/>
            <person name="Wu L."/>
            <person name="Ma J."/>
        </authorList>
    </citation>
    <scope>NUCLEOTIDE SEQUENCE [LARGE SCALE GENOMIC DNA]</scope>
    <source>
        <strain evidence="3">CGMCC 4.7242</strain>
    </source>
</reference>
<gene>
    <name evidence="2" type="ORF">ACFSGJ_10555</name>
</gene>
<name>A0ABW4S764_9RHOB</name>
<dbReference type="Gene3D" id="3.30.450.40">
    <property type="match status" value="1"/>
</dbReference>